<dbReference type="GO" id="GO:0046872">
    <property type="term" value="F:metal ion binding"/>
    <property type="evidence" value="ECO:0007669"/>
    <property type="project" value="UniProtKB-KW"/>
</dbReference>
<feature type="region of interest" description="Disordered" evidence="8">
    <location>
        <begin position="190"/>
        <end position="214"/>
    </location>
</feature>
<keyword evidence="3 10" id="KW-0808">Transferase</keyword>
<evidence type="ECO:0000256" key="5">
    <source>
        <dbReference type="ARBA" id="ARBA00022777"/>
    </source>
</evidence>
<evidence type="ECO:0000256" key="7">
    <source>
        <dbReference type="PIRSR" id="PIRSR607822-1"/>
    </source>
</evidence>
<keyword evidence="11" id="KW-1185">Reference proteome</keyword>
<dbReference type="InterPro" id="IPR058053">
    <property type="entry name" value="RamC_C"/>
</dbReference>
<gene>
    <name evidence="10" type="ORF">HNR73_001429</name>
</gene>
<evidence type="ECO:0000256" key="1">
    <source>
        <dbReference type="ARBA" id="ARBA00012513"/>
    </source>
</evidence>
<organism evidence="10 11">
    <name type="scientific">Phytomonospora endophytica</name>
    <dbReference type="NCBI Taxonomy" id="714109"/>
    <lineage>
        <taxon>Bacteria</taxon>
        <taxon>Bacillati</taxon>
        <taxon>Actinomycetota</taxon>
        <taxon>Actinomycetes</taxon>
        <taxon>Micromonosporales</taxon>
        <taxon>Micromonosporaceae</taxon>
        <taxon>Phytomonospora</taxon>
    </lineage>
</organism>
<sequence>MDTTARPGDRLLTDCVRSALARHGLVDWRVEPREEWCVAEPFGGGGPVQGWKLHVSATPLSAPVVLARVADILARRRCPFKFAADLDAVRELGAAHAARAGGGKFITAYPDVDGEHWRELAAELDEATRGLPGPGILSDRPVRPGSLVHYRFGVYSGVEAMSVDGTFEAMLEAPDGTLVLDRREAWFSTPDWAPADPLTTPRKPKPSGASGSGGPVLLNGRYLVTGAVRHSFTGGVFRATDQGDGNAVIVKQARRHSGADLSGADARTALRHEADLLLRFNGSGLTPGFVETFAQQGDQFLVEKAIAGHNLRLWIARNVRADEADWGPPPAVVARIARGLCDVVERMHGDGFVLRDLNPGNVMVDARARVRLIDLELVAVPGEPVVRAYTPAYGAPEQVAAEWLAPAPPTTADLYGLGATLFHLATGIDPQLADDEPPAREPAERIAGWLERLAEGNATAAALAPTITALMDPDPARRPDIPAVRAVLSTLDDSAPAPVRRRTEPELPVDGIVGHLLATMDLDDPERLWPQDGFAARTDPLNVQHGASGVLAALRLVRPRDAVLRESLRDIATWIGARADTGGPALPGVHFGRAGTAWALLDAALDLDEPELADTAVALARRLPADADNPDVAHGLAGAGLTWLHFAAATGDEDFTRRAVAAAELLAERAVNDGGLLIWPVPRTSPSLFAGTAHYGFAHGTAGIGAFLLSVNRATGRADFGELAVEAGRSLGQLARVDDGAARWPDESGGPIKNHWCAGSSGVGTFLIQLWLTTGDPRTRNLAEAAACTVRRARRHAGTSQCHGLAGDGEYLLDLADATGDERYREWAGEIATALAMRTVVRHGRLLVPDETGATVRADFGTGLAGVLAFLTRLRSGGRRPWLPESFTGDR</sequence>
<dbReference type="PROSITE" id="PS50011">
    <property type="entry name" value="PROTEIN_KINASE_DOM"/>
    <property type="match status" value="1"/>
</dbReference>
<proteinExistence type="predicted"/>
<dbReference type="Gene3D" id="1.50.10.20">
    <property type="match status" value="1"/>
</dbReference>
<dbReference type="AlphaFoldDB" id="A0A841FLU7"/>
<dbReference type="SUPFAM" id="SSF158745">
    <property type="entry name" value="LanC-like"/>
    <property type="match status" value="1"/>
</dbReference>
<dbReference type="Pfam" id="PF05147">
    <property type="entry name" value="LANC_like"/>
    <property type="match status" value="1"/>
</dbReference>
<comment type="caution">
    <text evidence="10">The sequence shown here is derived from an EMBL/GenBank/DDBJ whole genome shotgun (WGS) entry which is preliminary data.</text>
</comment>
<dbReference type="PRINTS" id="PR01950">
    <property type="entry name" value="LANCSUPER"/>
</dbReference>
<dbReference type="NCBIfam" id="NF038150">
    <property type="entry name" value="lanthi_synth_IV"/>
    <property type="match status" value="1"/>
</dbReference>
<dbReference type="PANTHER" id="PTHR43289:SF6">
    <property type="entry name" value="SERINE_THREONINE-PROTEIN KINASE NEKL-3"/>
    <property type="match status" value="1"/>
</dbReference>
<dbReference type="SMART" id="SM01260">
    <property type="entry name" value="LANC_like"/>
    <property type="match status" value="1"/>
</dbReference>
<keyword evidence="6" id="KW-0067">ATP-binding</keyword>
<dbReference type="InterPro" id="IPR057929">
    <property type="entry name" value="RamC_N"/>
</dbReference>
<evidence type="ECO:0000313" key="11">
    <source>
        <dbReference type="Proteomes" id="UP000548476"/>
    </source>
</evidence>
<dbReference type="EC" id="2.7.11.1" evidence="1"/>
<dbReference type="InterPro" id="IPR000719">
    <property type="entry name" value="Prot_kinase_dom"/>
</dbReference>
<feature type="domain" description="Protein kinase" evidence="9">
    <location>
        <begin position="222"/>
        <end position="491"/>
    </location>
</feature>
<evidence type="ECO:0000259" key="9">
    <source>
        <dbReference type="PROSITE" id="PS50011"/>
    </source>
</evidence>
<keyword evidence="7" id="KW-0862">Zinc</keyword>
<dbReference type="CDD" id="cd04791">
    <property type="entry name" value="LanC_SerThrkinase"/>
    <property type="match status" value="1"/>
</dbReference>
<dbReference type="EMBL" id="JACHGT010000003">
    <property type="protein sequence ID" value="MBB6033579.1"/>
    <property type="molecule type" value="Genomic_DNA"/>
</dbReference>
<name>A0A841FLU7_9ACTN</name>
<dbReference type="InterPro" id="IPR011009">
    <property type="entry name" value="Kinase-like_dom_sf"/>
</dbReference>
<keyword evidence="5" id="KW-0418">Kinase</keyword>
<keyword evidence="2" id="KW-0723">Serine/threonine-protein kinase</keyword>
<keyword evidence="4" id="KW-0547">Nucleotide-binding</keyword>
<dbReference type="GO" id="GO:0031179">
    <property type="term" value="P:peptide modification"/>
    <property type="evidence" value="ECO:0007669"/>
    <property type="project" value="InterPro"/>
</dbReference>
<evidence type="ECO:0000256" key="2">
    <source>
        <dbReference type="ARBA" id="ARBA00022527"/>
    </source>
</evidence>
<dbReference type="Gene3D" id="1.10.510.10">
    <property type="entry name" value="Transferase(Phosphotransferase) domain 1"/>
    <property type="match status" value="1"/>
</dbReference>
<feature type="binding site" evidence="7">
    <location>
        <position position="757"/>
    </location>
    <ligand>
        <name>Zn(2+)</name>
        <dbReference type="ChEBI" id="CHEBI:29105"/>
    </ligand>
</feature>
<evidence type="ECO:0000256" key="8">
    <source>
        <dbReference type="SAM" id="MobiDB-lite"/>
    </source>
</evidence>
<evidence type="ECO:0000256" key="4">
    <source>
        <dbReference type="ARBA" id="ARBA00022741"/>
    </source>
</evidence>
<reference evidence="10 11" key="1">
    <citation type="submission" date="2020-08" db="EMBL/GenBank/DDBJ databases">
        <title>Genomic Encyclopedia of Type Strains, Phase IV (KMG-IV): sequencing the most valuable type-strain genomes for metagenomic binning, comparative biology and taxonomic classification.</title>
        <authorList>
            <person name="Goeker M."/>
        </authorList>
    </citation>
    <scope>NUCLEOTIDE SEQUENCE [LARGE SCALE GENOMIC DNA]</scope>
    <source>
        <strain evidence="10 11">YIM 65646</strain>
    </source>
</reference>
<evidence type="ECO:0000256" key="6">
    <source>
        <dbReference type="ARBA" id="ARBA00022840"/>
    </source>
</evidence>
<dbReference type="PANTHER" id="PTHR43289">
    <property type="entry name" value="MITOGEN-ACTIVATED PROTEIN KINASE KINASE KINASE 20-RELATED"/>
    <property type="match status" value="1"/>
</dbReference>
<evidence type="ECO:0000313" key="10">
    <source>
        <dbReference type="EMBL" id="MBB6033579.1"/>
    </source>
</evidence>
<accession>A0A841FLU7</accession>
<keyword evidence="7" id="KW-0479">Metal-binding</keyword>
<dbReference type="SUPFAM" id="SSF56112">
    <property type="entry name" value="Protein kinase-like (PK-like)"/>
    <property type="match status" value="1"/>
</dbReference>
<feature type="binding site" evidence="7">
    <location>
        <position position="802"/>
    </location>
    <ligand>
        <name>Zn(2+)</name>
        <dbReference type="ChEBI" id="CHEBI:29105"/>
    </ligand>
</feature>
<dbReference type="Pfam" id="PF25816">
    <property type="entry name" value="RamC_N"/>
    <property type="match status" value="1"/>
</dbReference>
<dbReference type="Pfam" id="PF00069">
    <property type="entry name" value="Pkinase"/>
    <property type="match status" value="1"/>
</dbReference>
<dbReference type="Proteomes" id="UP000548476">
    <property type="component" value="Unassembled WGS sequence"/>
</dbReference>
<dbReference type="InterPro" id="IPR007822">
    <property type="entry name" value="LANC-like"/>
</dbReference>
<dbReference type="RefSeq" id="WP_184786479.1">
    <property type="nucleotide sequence ID" value="NZ_BONT01000014.1"/>
</dbReference>
<dbReference type="GO" id="GO:0005524">
    <property type="term" value="F:ATP binding"/>
    <property type="evidence" value="ECO:0007669"/>
    <property type="project" value="UniProtKB-KW"/>
</dbReference>
<dbReference type="SMART" id="SM00220">
    <property type="entry name" value="S_TKc"/>
    <property type="match status" value="1"/>
</dbReference>
<protein>
    <recommendedName>
        <fullName evidence="1">non-specific serine/threonine protein kinase</fullName>
        <ecNumber evidence="1">2.7.11.1</ecNumber>
    </recommendedName>
</protein>
<dbReference type="GO" id="GO:0004674">
    <property type="term" value="F:protein serine/threonine kinase activity"/>
    <property type="evidence" value="ECO:0007669"/>
    <property type="project" value="UniProtKB-KW"/>
</dbReference>
<feature type="binding site" evidence="7">
    <location>
        <position position="803"/>
    </location>
    <ligand>
        <name>Zn(2+)</name>
        <dbReference type="ChEBI" id="CHEBI:29105"/>
    </ligand>
</feature>
<evidence type="ECO:0000256" key="3">
    <source>
        <dbReference type="ARBA" id="ARBA00022679"/>
    </source>
</evidence>